<keyword evidence="2" id="KW-1185">Reference proteome</keyword>
<dbReference type="OrthoDB" id="9919105at2"/>
<gene>
    <name evidence="1" type="ORF">EA58_14875</name>
</gene>
<dbReference type="AlphaFoldDB" id="A0A066RKQ1"/>
<organism evidence="1 2">
    <name type="scientific">Photobacterium galatheae</name>
    <dbReference type="NCBI Taxonomy" id="1654360"/>
    <lineage>
        <taxon>Bacteria</taxon>
        <taxon>Pseudomonadati</taxon>
        <taxon>Pseudomonadota</taxon>
        <taxon>Gammaproteobacteria</taxon>
        <taxon>Vibrionales</taxon>
        <taxon>Vibrionaceae</taxon>
        <taxon>Photobacterium</taxon>
    </lineage>
</organism>
<dbReference type="Proteomes" id="UP000027192">
    <property type="component" value="Unassembled WGS sequence"/>
</dbReference>
<reference evidence="1 2" key="1">
    <citation type="submission" date="2014-04" db="EMBL/GenBank/DDBJ databases">
        <title>Draft genome sequence of Photobacterium halotolerans S2753: a solonamide, ngercheumicin and holomycin producer.</title>
        <authorList>
            <person name="Machado H.R."/>
            <person name="Gram L."/>
        </authorList>
    </citation>
    <scope>NUCLEOTIDE SEQUENCE [LARGE SCALE GENOMIC DNA]</scope>
    <source>
        <strain evidence="1 2">S2753</strain>
    </source>
</reference>
<proteinExistence type="predicted"/>
<dbReference type="STRING" id="1654360.EA58_14875"/>
<comment type="caution">
    <text evidence="1">The sequence shown here is derived from an EMBL/GenBank/DDBJ whole genome shotgun (WGS) entry which is preliminary data.</text>
</comment>
<evidence type="ECO:0000313" key="1">
    <source>
        <dbReference type="EMBL" id="KDM91030.1"/>
    </source>
</evidence>
<protein>
    <submittedName>
        <fullName evidence="1">Uncharacterized protein</fullName>
    </submittedName>
</protein>
<dbReference type="RefSeq" id="WP_036754072.1">
    <property type="nucleotide sequence ID" value="NZ_JAGSGC010000004.1"/>
</dbReference>
<dbReference type="EMBL" id="JMIB01000027">
    <property type="protein sequence ID" value="KDM91030.1"/>
    <property type="molecule type" value="Genomic_DNA"/>
</dbReference>
<name>A0A066RKQ1_9GAMM</name>
<sequence length="247" mass="28841">MSKKNKILHESIDMFQSPISAHEVVIEARNVEKQENVKPIEIYDISFKKNNKEFSDGRIFGGYDSQGRYYAITVSPYFDEFETQIEKGIRGLVGALRGKGYLTCSSCYGHPKRAMVAICFPTKELRGEFSQILRDENIPTLEIQYKESMANVGVGVDKSGHVKFTKDLEFDHTFEPHRKMEVETFNQTFFRSYDEYHFLQVTLVDDYHPYLNPIKAWKTKKYLPMKDELIKRVTDLILSDKVPMFIY</sequence>
<accession>A0A066RKQ1</accession>
<evidence type="ECO:0000313" key="2">
    <source>
        <dbReference type="Proteomes" id="UP000027192"/>
    </source>
</evidence>